<dbReference type="EMBL" id="ABEU02000003">
    <property type="protein sequence ID" value="PNR58179.1"/>
    <property type="molecule type" value="Genomic_DNA"/>
</dbReference>
<reference evidence="3 5" key="1">
    <citation type="journal article" date="2008" name="Science">
        <title>The Physcomitrella genome reveals evolutionary insights into the conquest of land by plants.</title>
        <authorList>
            <person name="Rensing S."/>
            <person name="Lang D."/>
            <person name="Zimmer A."/>
            <person name="Terry A."/>
            <person name="Salamov A."/>
            <person name="Shapiro H."/>
            <person name="Nishiyama T."/>
            <person name="Perroud P.-F."/>
            <person name="Lindquist E."/>
            <person name="Kamisugi Y."/>
            <person name="Tanahashi T."/>
            <person name="Sakakibara K."/>
            <person name="Fujita T."/>
            <person name="Oishi K."/>
            <person name="Shin-I T."/>
            <person name="Kuroki Y."/>
            <person name="Toyoda A."/>
            <person name="Suzuki Y."/>
            <person name="Hashimoto A."/>
            <person name="Yamaguchi K."/>
            <person name="Sugano A."/>
            <person name="Kohara Y."/>
            <person name="Fujiyama A."/>
            <person name="Anterola A."/>
            <person name="Aoki S."/>
            <person name="Ashton N."/>
            <person name="Barbazuk W.B."/>
            <person name="Barker E."/>
            <person name="Bennetzen J."/>
            <person name="Bezanilla M."/>
            <person name="Blankenship R."/>
            <person name="Cho S.H."/>
            <person name="Dutcher S."/>
            <person name="Estelle M."/>
            <person name="Fawcett J.A."/>
            <person name="Gundlach H."/>
            <person name="Hanada K."/>
            <person name="Heyl A."/>
            <person name="Hicks K.A."/>
            <person name="Hugh J."/>
            <person name="Lohr M."/>
            <person name="Mayer K."/>
            <person name="Melkozernov A."/>
            <person name="Murata T."/>
            <person name="Nelson D."/>
            <person name="Pils B."/>
            <person name="Prigge M."/>
            <person name="Reiss B."/>
            <person name="Renner T."/>
            <person name="Rombauts S."/>
            <person name="Rushton P."/>
            <person name="Sanderfoot A."/>
            <person name="Schween G."/>
            <person name="Shiu S.-H."/>
            <person name="Stueber K."/>
            <person name="Theodoulou F.L."/>
            <person name="Tu H."/>
            <person name="Van de Peer Y."/>
            <person name="Verrier P.J."/>
            <person name="Waters E."/>
            <person name="Wood A."/>
            <person name="Yang L."/>
            <person name="Cove D."/>
            <person name="Cuming A."/>
            <person name="Hasebe M."/>
            <person name="Lucas S."/>
            <person name="Mishler D.B."/>
            <person name="Reski R."/>
            <person name="Grigoriev I."/>
            <person name="Quatrano R.S."/>
            <person name="Boore J.L."/>
        </authorList>
    </citation>
    <scope>NUCLEOTIDE SEQUENCE [LARGE SCALE GENOMIC DNA]</scope>
    <source>
        <strain evidence="4 5">cv. Gransden 2004</strain>
    </source>
</reference>
<evidence type="ECO:0000259" key="2">
    <source>
        <dbReference type="Pfam" id="PF14695"/>
    </source>
</evidence>
<dbReference type="RefSeq" id="XP_024372202.1">
    <property type="nucleotide sequence ID" value="XM_024516434.2"/>
</dbReference>
<evidence type="ECO:0000313" key="4">
    <source>
        <dbReference type="EnsemblPlants" id="Pp3c3_30590V3.1"/>
    </source>
</evidence>
<proteinExistence type="predicted"/>
<dbReference type="OrthoDB" id="8251209at2759"/>
<dbReference type="PANTHER" id="PTHR16057:SF1">
    <property type="entry name" value="PROTEIN LINES HOMOLOG 1"/>
    <property type="match status" value="1"/>
</dbReference>
<dbReference type="Gramene" id="Pp3c3_30590V3.2">
    <property type="protein sequence ID" value="Pp3c3_30590V3.2"/>
    <property type="gene ID" value="Pp3c3_30590"/>
</dbReference>
<dbReference type="FunCoup" id="A0A2K1KWM9">
    <property type="interactions" value="876"/>
</dbReference>
<dbReference type="PaxDb" id="3218-PP1S55_170V6.1"/>
<dbReference type="InterPro" id="IPR024875">
    <property type="entry name" value="Protein_Lines"/>
</dbReference>
<dbReference type="Gramene" id="Pp3c3_30590V3.4">
    <property type="protein sequence ID" value="Pp3c3_30590V3.4"/>
    <property type="gene ID" value="Pp3c3_30590"/>
</dbReference>
<dbReference type="Pfam" id="PF14695">
    <property type="entry name" value="LINES_C"/>
    <property type="match status" value="1"/>
</dbReference>
<dbReference type="STRING" id="3218.A0A2K1KWM9"/>
<dbReference type="Gramene" id="Pp3c3_30590V3.5">
    <property type="protein sequence ID" value="Pp3c3_30590V3.5"/>
    <property type="gene ID" value="Pp3c3_30590"/>
</dbReference>
<dbReference type="Gramene" id="Pp3c3_30590V3.1">
    <property type="protein sequence ID" value="Pp3c3_30590V3.1"/>
    <property type="gene ID" value="Pp3c3_30590"/>
</dbReference>
<reference evidence="4" key="3">
    <citation type="submission" date="2020-12" db="UniProtKB">
        <authorList>
            <consortium name="EnsemblPlants"/>
        </authorList>
    </citation>
    <scope>IDENTIFICATION</scope>
</reference>
<keyword evidence="5" id="KW-1185">Reference proteome</keyword>
<dbReference type="PANTHER" id="PTHR16057">
    <property type="entry name" value="WINS1, 2 PROTEIN"/>
    <property type="match status" value="1"/>
</dbReference>
<evidence type="ECO:0000313" key="5">
    <source>
        <dbReference type="Proteomes" id="UP000006727"/>
    </source>
</evidence>
<gene>
    <name evidence="4" type="primary">LOC112280672</name>
    <name evidence="3" type="ORF">PHYPA_005174</name>
</gene>
<dbReference type="KEGG" id="ppp:112280672"/>
<dbReference type="Pfam" id="PF14694">
    <property type="entry name" value="LINES_N"/>
    <property type="match status" value="1"/>
</dbReference>
<dbReference type="Gramene" id="Pp3c3_30590V3.3">
    <property type="protein sequence ID" value="Pp3c3_30590V3.3"/>
    <property type="gene ID" value="Pp3c3_30590"/>
</dbReference>
<name>A0A2K1KWM9_PHYPA</name>
<feature type="domain" description="Protein Lines C-terminal" evidence="2">
    <location>
        <begin position="624"/>
        <end position="659"/>
    </location>
</feature>
<dbReference type="Proteomes" id="UP000006727">
    <property type="component" value="Chromosome 3"/>
</dbReference>
<dbReference type="EnsemblPlants" id="Pp3c3_30590V3.5">
    <property type="protein sequence ID" value="Pp3c3_30590V3.5"/>
    <property type="gene ID" value="Pp3c3_30590"/>
</dbReference>
<dbReference type="EnsemblPlants" id="Pp3c3_30590V3.4">
    <property type="protein sequence ID" value="Pp3c3_30590V3.4"/>
    <property type="gene ID" value="Pp3c3_30590"/>
</dbReference>
<dbReference type="EnsemblPlants" id="Pp3c3_30590V3.1">
    <property type="protein sequence ID" value="Pp3c3_30590V3.1"/>
    <property type="gene ID" value="Pp3c3_30590"/>
</dbReference>
<accession>A0A2K1KWM9</accession>
<organism evidence="3">
    <name type="scientific">Physcomitrium patens</name>
    <name type="common">Spreading-leaved earth moss</name>
    <name type="synonym">Physcomitrella patens</name>
    <dbReference type="NCBI Taxonomy" id="3218"/>
    <lineage>
        <taxon>Eukaryota</taxon>
        <taxon>Viridiplantae</taxon>
        <taxon>Streptophyta</taxon>
        <taxon>Embryophyta</taxon>
        <taxon>Bryophyta</taxon>
        <taxon>Bryophytina</taxon>
        <taxon>Bryopsida</taxon>
        <taxon>Funariidae</taxon>
        <taxon>Funariales</taxon>
        <taxon>Funariaceae</taxon>
        <taxon>Physcomitrium</taxon>
    </lineage>
</organism>
<dbReference type="InterPro" id="IPR029415">
    <property type="entry name" value="Lines_C"/>
</dbReference>
<dbReference type="EnsemblPlants" id="Pp3c3_30590V3.2">
    <property type="protein sequence ID" value="Pp3c3_30590V3.2"/>
    <property type="gene ID" value="Pp3c3_30590"/>
</dbReference>
<evidence type="ECO:0000313" key="3">
    <source>
        <dbReference type="EMBL" id="PNR58179.1"/>
    </source>
</evidence>
<feature type="domain" description="Protein Lines N-terminal" evidence="1">
    <location>
        <begin position="502"/>
        <end position="590"/>
    </location>
</feature>
<dbReference type="EnsemblPlants" id="Pp3c3_30590V3.3">
    <property type="protein sequence ID" value="Pp3c3_30590V3.3"/>
    <property type="gene ID" value="Pp3c3_30590"/>
</dbReference>
<evidence type="ECO:0008006" key="6">
    <source>
        <dbReference type="Google" id="ProtNLM"/>
    </source>
</evidence>
<dbReference type="InterPro" id="IPR032794">
    <property type="entry name" value="LINES_N"/>
</dbReference>
<dbReference type="AlphaFoldDB" id="A0A2K1KWM9"/>
<protein>
    <recommendedName>
        <fullName evidence="6">Protein Lines C-terminal domain-containing protein</fullName>
    </recommendedName>
</protein>
<evidence type="ECO:0000259" key="1">
    <source>
        <dbReference type="Pfam" id="PF14694"/>
    </source>
</evidence>
<dbReference type="GeneID" id="112280672"/>
<sequence length="665" mass="75228">MENLVDTSAEWEEQLVQLNHIYACLASANKLERTGVSLGDAKRSRPLDRVDDSLGEHLGVNTIVYSDVLHNIFANVPNLVCLIEAENEFVRHSVKKILIAISDHLILKAQEPSWCSLLHHIWKTLLLGCAKGLIIRGDRITEKHELTSHSSNLLAVHEINHSLHFKEHWGRLVCGLEVLRCILKACLKENVTVFEHTEIFLGLLEEKFCALVKLICPLTCNQGDFVCSKQGLACGALLQLLCTAIACCDWETEDATSRSTELQSSLIDKIGGCIPLFAEVALSPRRHPPSAQCPSSFLRHKVLRLMIGLSRWFKIKLKLPLLCLRALRKEASDLTGFSLLEDCKLPRDNNLAHSSFVKSFLHIPEKVGESLPLSATHLRCRALFLLFQIWSLSVDEPDPYQSALRNSLNLKNPEDRKELEDRAPHVSAGVYDRELNYLHQWDCSGASTIDRGSTVNFVNLDIISNSSQCEFFFRRALKEEASAGIQEWLNLQSDSVPIDKIEEFSMVFVGLYLDEDDLMIEMLLLLVGLRSSLLALVERNMKRILPIATALGPAQLLHAFLQTLSYDHTVLVDYLISESTGALFLQYLMQCTGFFIKPEFYDQMEHSSLRGTSKTGSLDLVKRTLHCLSQLKAAIERLYRRKLFPYNPSPLLRRLEALEKVHQRM</sequence>
<reference evidence="3 5" key="2">
    <citation type="journal article" date="2018" name="Plant J.">
        <title>The Physcomitrella patens chromosome-scale assembly reveals moss genome structure and evolution.</title>
        <authorList>
            <person name="Lang D."/>
            <person name="Ullrich K.K."/>
            <person name="Murat F."/>
            <person name="Fuchs J."/>
            <person name="Jenkins J."/>
            <person name="Haas F.B."/>
            <person name="Piednoel M."/>
            <person name="Gundlach H."/>
            <person name="Van Bel M."/>
            <person name="Meyberg R."/>
            <person name="Vives C."/>
            <person name="Morata J."/>
            <person name="Symeonidi A."/>
            <person name="Hiss M."/>
            <person name="Muchero W."/>
            <person name="Kamisugi Y."/>
            <person name="Saleh O."/>
            <person name="Blanc G."/>
            <person name="Decker E.L."/>
            <person name="van Gessel N."/>
            <person name="Grimwood J."/>
            <person name="Hayes R.D."/>
            <person name="Graham S.W."/>
            <person name="Gunter L.E."/>
            <person name="McDaniel S.F."/>
            <person name="Hoernstein S.N.W."/>
            <person name="Larsson A."/>
            <person name="Li F.W."/>
            <person name="Perroud P.F."/>
            <person name="Phillips J."/>
            <person name="Ranjan P."/>
            <person name="Rokshar D.S."/>
            <person name="Rothfels C.J."/>
            <person name="Schneider L."/>
            <person name="Shu S."/>
            <person name="Stevenson D.W."/>
            <person name="Thummler F."/>
            <person name="Tillich M."/>
            <person name="Villarreal Aguilar J.C."/>
            <person name="Widiez T."/>
            <person name="Wong G.K."/>
            <person name="Wymore A."/>
            <person name="Zhang Y."/>
            <person name="Zimmer A.D."/>
            <person name="Quatrano R.S."/>
            <person name="Mayer K.F.X."/>
            <person name="Goodstein D."/>
            <person name="Casacuberta J.M."/>
            <person name="Vandepoele K."/>
            <person name="Reski R."/>
            <person name="Cuming A.C."/>
            <person name="Tuskan G.A."/>
            <person name="Maumus F."/>
            <person name="Salse J."/>
            <person name="Schmutz J."/>
            <person name="Rensing S.A."/>
        </authorList>
    </citation>
    <scope>NUCLEOTIDE SEQUENCE [LARGE SCALE GENOMIC DNA]</scope>
    <source>
        <strain evidence="4 5">cv. Gransden 2004</strain>
    </source>
</reference>